<dbReference type="Proteomes" id="UP000009223">
    <property type="component" value="Chromosome"/>
</dbReference>
<dbReference type="InterPro" id="IPR029752">
    <property type="entry name" value="D-isomer_DH_CS1"/>
</dbReference>
<keyword evidence="9" id="KW-1185">Reference proteome</keyword>
<comment type="pathway">
    <text evidence="4">Amino-acid biosynthesis.</text>
</comment>
<dbReference type="SUPFAM" id="SSF55021">
    <property type="entry name" value="ACT-like"/>
    <property type="match status" value="1"/>
</dbReference>
<name>F5YPP0_TREPZ</name>
<reference evidence="8 9" key="2">
    <citation type="journal article" date="2011" name="ISME J.">
        <title>RNA-seq reveals cooperative metabolic interactions between two termite-gut spirochete species in co-culture.</title>
        <authorList>
            <person name="Rosenthal A.Z."/>
            <person name="Matson E.G."/>
            <person name="Eldar A."/>
            <person name="Leadbetter J.R."/>
        </authorList>
    </citation>
    <scope>NUCLEOTIDE SEQUENCE [LARGE SCALE GENOMIC DNA]</scope>
    <source>
        <strain evidence="9">ATCC BAA-887 / DSM 12427 / ZAS-2</strain>
    </source>
</reference>
<evidence type="ECO:0000259" key="6">
    <source>
        <dbReference type="Pfam" id="PF00389"/>
    </source>
</evidence>
<proteinExistence type="inferred from homology"/>
<dbReference type="PANTHER" id="PTHR42938">
    <property type="entry name" value="FORMATE DEHYDROGENASE 1"/>
    <property type="match status" value="1"/>
</dbReference>
<dbReference type="OrthoDB" id="9805416at2"/>
<dbReference type="InterPro" id="IPR029753">
    <property type="entry name" value="D-isomer_DH_CS"/>
</dbReference>
<evidence type="ECO:0000256" key="2">
    <source>
        <dbReference type="ARBA" id="ARBA00023002"/>
    </source>
</evidence>
<evidence type="ECO:0000256" key="1">
    <source>
        <dbReference type="ARBA" id="ARBA00005854"/>
    </source>
</evidence>
<dbReference type="InterPro" id="IPR045865">
    <property type="entry name" value="ACT-like_dom_sf"/>
</dbReference>
<dbReference type="GO" id="GO:0004617">
    <property type="term" value="F:phosphoglycerate dehydrogenase activity"/>
    <property type="evidence" value="ECO:0007669"/>
    <property type="project" value="UniProtKB-EC"/>
</dbReference>
<evidence type="ECO:0000313" key="8">
    <source>
        <dbReference type="EMBL" id="AEF86211.1"/>
    </source>
</evidence>
<dbReference type="HOGENOM" id="CLU_019796_9_0_12"/>
<dbReference type="Gene3D" id="3.40.50.720">
    <property type="entry name" value="NAD(P)-binding Rossmann-like Domain"/>
    <property type="match status" value="2"/>
</dbReference>
<dbReference type="PANTHER" id="PTHR42938:SF47">
    <property type="entry name" value="HYDROXYPYRUVATE REDUCTASE"/>
    <property type="match status" value="1"/>
</dbReference>
<dbReference type="EC" id="1.1.1.95" evidence="8"/>
<dbReference type="SUPFAM" id="SSF52283">
    <property type="entry name" value="Formate/glycerate dehydrogenase catalytic domain-like"/>
    <property type="match status" value="1"/>
</dbReference>
<organism evidence="8 9">
    <name type="scientific">Treponema primitia (strain ATCC BAA-887 / DSM 12427 / ZAS-2)</name>
    <dbReference type="NCBI Taxonomy" id="545694"/>
    <lineage>
        <taxon>Bacteria</taxon>
        <taxon>Pseudomonadati</taxon>
        <taxon>Spirochaetota</taxon>
        <taxon>Spirochaetia</taxon>
        <taxon>Spirochaetales</taxon>
        <taxon>Treponemataceae</taxon>
        <taxon>Treponema</taxon>
    </lineage>
</organism>
<dbReference type="GO" id="GO:0051287">
    <property type="term" value="F:NAD binding"/>
    <property type="evidence" value="ECO:0007669"/>
    <property type="project" value="InterPro"/>
</dbReference>
<dbReference type="InterPro" id="IPR006139">
    <property type="entry name" value="D-isomer_2_OHA_DH_cat_dom"/>
</dbReference>
<keyword evidence="2 5" id="KW-0560">Oxidoreductase</keyword>
<feature type="domain" description="D-isomer specific 2-hydroxyacid dehydrogenase NAD-binding" evidence="7">
    <location>
        <begin position="125"/>
        <end position="274"/>
    </location>
</feature>
<comment type="similarity">
    <text evidence="1 5">Belongs to the D-isomer specific 2-hydroxyacid dehydrogenase family.</text>
</comment>
<reference evidence="9" key="1">
    <citation type="submission" date="2009-12" db="EMBL/GenBank/DDBJ databases">
        <title>Complete sequence of Treponema primitia strain ZAS-2.</title>
        <authorList>
            <person name="Tetu S.G."/>
            <person name="Matson E."/>
            <person name="Ren Q."/>
            <person name="Seshadri R."/>
            <person name="Elbourne L."/>
            <person name="Hassan K.A."/>
            <person name="Durkin A."/>
            <person name="Radune D."/>
            <person name="Mohamoud Y."/>
            <person name="Shay R."/>
            <person name="Jin S."/>
            <person name="Zhang X."/>
            <person name="Lucey K."/>
            <person name="Ballor N.R."/>
            <person name="Ottesen E."/>
            <person name="Rosenthal R."/>
            <person name="Allen A."/>
            <person name="Leadbetter J.R."/>
            <person name="Paulsen I.T."/>
        </authorList>
    </citation>
    <scope>NUCLEOTIDE SEQUENCE [LARGE SCALE GENOMIC DNA]</scope>
    <source>
        <strain evidence="9">ATCC BAA-887 / DSM 12427 / ZAS-2</strain>
    </source>
</reference>
<evidence type="ECO:0000313" key="9">
    <source>
        <dbReference type="Proteomes" id="UP000009223"/>
    </source>
</evidence>
<dbReference type="SUPFAM" id="SSF51735">
    <property type="entry name" value="NAD(P)-binding Rossmann-fold domains"/>
    <property type="match status" value="1"/>
</dbReference>
<dbReference type="eggNOG" id="COG0111">
    <property type="taxonomic scope" value="Bacteria"/>
</dbReference>
<dbReference type="EMBL" id="CP001843">
    <property type="protein sequence ID" value="AEF86211.1"/>
    <property type="molecule type" value="Genomic_DNA"/>
</dbReference>
<evidence type="ECO:0000256" key="4">
    <source>
        <dbReference type="ARBA" id="ARBA00029440"/>
    </source>
</evidence>
<evidence type="ECO:0000256" key="5">
    <source>
        <dbReference type="RuleBase" id="RU003719"/>
    </source>
</evidence>
<dbReference type="PROSITE" id="PS00065">
    <property type="entry name" value="D_2_HYDROXYACID_DH_1"/>
    <property type="match status" value="1"/>
</dbReference>
<feature type="domain" description="D-isomer specific 2-hydroxyacid dehydrogenase catalytic" evidence="6">
    <location>
        <begin position="21"/>
        <end position="306"/>
    </location>
</feature>
<evidence type="ECO:0000256" key="3">
    <source>
        <dbReference type="ARBA" id="ARBA00023027"/>
    </source>
</evidence>
<dbReference type="PROSITE" id="PS00671">
    <property type="entry name" value="D_2_HYDROXYACID_DH_3"/>
    <property type="match status" value="1"/>
</dbReference>
<dbReference type="KEGG" id="tpi:TREPR_3802"/>
<dbReference type="Pfam" id="PF00389">
    <property type="entry name" value="2-Hacid_dh"/>
    <property type="match status" value="1"/>
</dbReference>
<protein>
    <submittedName>
        <fullName evidence="8">Phosphoglycerate dehydrogenase</fullName>
        <ecNumber evidence="8">1.1.1.95</ecNumber>
    </submittedName>
</protein>
<evidence type="ECO:0000259" key="7">
    <source>
        <dbReference type="Pfam" id="PF02826"/>
    </source>
</evidence>
<dbReference type="CDD" id="cd04901">
    <property type="entry name" value="ACT_3PGDH"/>
    <property type="match status" value="1"/>
</dbReference>
<dbReference type="STRING" id="545694.TREPR_3802"/>
<dbReference type="AlphaFoldDB" id="F5YPP0"/>
<keyword evidence="3" id="KW-0520">NAD</keyword>
<dbReference type="Gene3D" id="3.30.70.260">
    <property type="match status" value="1"/>
</dbReference>
<sequence length="391" mass="42198">MFRIRTLNKISPLGLDLFPRDRYEVASEIPNPDAILVRSADLHSVEIPETVIAIARAGAGFNNIPVSQCSDRGVVVFNTPGGNANAVKELAIAALLLSSRKILGGINWMASIAGKADEVPDLVEKEKSRFEGPEIRGKTLGVVGLGAVGVMVANDAIALGMEVIGYDPFISVDAAWNLSRSVQRADTLEGLLSRSDYVSLHLPLSETTKGLLNADKFRLMKKGARVINFARGGLVNEADIIAALDAEKLSAYVTDFPSAELLSNSKVICVPHLGASTPEAEDNCAIMAAQQLMGFLESGSIKNSVNYPRCQLDQRAPFRLLVINRNIPNMVGQITTTLAGMSINITDLINHHREDYAYNIIDTEQQIPEEALAKLQAVDGIIRVRTIAKGE</sequence>
<dbReference type="InterPro" id="IPR036291">
    <property type="entry name" value="NAD(P)-bd_dom_sf"/>
</dbReference>
<dbReference type="CDD" id="cd12174">
    <property type="entry name" value="PGDH_like_3"/>
    <property type="match status" value="1"/>
</dbReference>
<dbReference type="InterPro" id="IPR006140">
    <property type="entry name" value="D-isomer_DH_NAD-bd"/>
</dbReference>
<gene>
    <name evidence="8" type="ordered locus">TREPR_3802</name>
</gene>
<accession>F5YPP0</accession>
<dbReference type="Pfam" id="PF02826">
    <property type="entry name" value="2-Hacid_dh_C"/>
    <property type="match status" value="1"/>
</dbReference>
<dbReference type="RefSeq" id="WP_015706533.1">
    <property type="nucleotide sequence ID" value="NC_015578.1"/>
</dbReference>